<dbReference type="GO" id="GO:0000127">
    <property type="term" value="C:transcription factor TFIIIC complex"/>
    <property type="evidence" value="ECO:0007669"/>
    <property type="project" value="TreeGrafter"/>
</dbReference>
<comment type="subcellular location">
    <subcellularLocation>
        <location evidence="1">Nucleus</location>
    </subcellularLocation>
</comment>
<dbReference type="SUPFAM" id="SSF50978">
    <property type="entry name" value="WD40 repeat-like"/>
    <property type="match status" value="1"/>
</dbReference>
<feature type="compositionally biased region" description="Polar residues" evidence="4">
    <location>
        <begin position="333"/>
        <end position="345"/>
    </location>
</feature>
<reference evidence="5 6" key="1">
    <citation type="journal article" date="2020" name="bioRxiv">
        <title>Sequence and annotation of 42 cannabis genomes reveals extensive copy number variation in cannabinoid synthesis and pathogen resistance genes.</title>
        <authorList>
            <person name="Mckernan K.J."/>
            <person name="Helbert Y."/>
            <person name="Kane L.T."/>
            <person name="Ebling H."/>
            <person name="Zhang L."/>
            <person name="Liu B."/>
            <person name="Eaton Z."/>
            <person name="Mclaughlin S."/>
            <person name="Kingan S."/>
            <person name="Baybayan P."/>
            <person name="Concepcion G."/>
            <person name="Jordan M."/>
            <person name="Riva A."/>
            <person name="Barbazuk W."/>
            <person name="Harkins T."/>
        </authorList>
    </citation>
    <scope>NUCLEOTIDE SEQUENCE [LARGE SCALE GENOMIC DNA]</scope>
    <source>
        <strain evidence="6">cv. Jamaican Lion 4</strain>
        <tissue evidence="5">Leaf</tissue>
    </source>
</reference>
<name>A0A7J6GF72_CANSA</name>
<evidence type="ECO:0000256" key="3">
    <source>
        <dbReference type="ARBA" id="ARBA00023242"/>
    </source>
</evidence>
<dbReference type="EMBL" id="JAATIQ010000109">
    <property type="protein sequence ID" value="KAF4381482.1"/>
    <property type="molecule type" value="Genomic_DNA"/>
</dbReference>
<dbReference type="GO" id="GO:0006383">
    <property type="term" value="P:transcription by RNA polymerase III"/>
    <property type="evidence" value="ECO:0007669"/>
    <property type="project" value="TreeGrafter"/>
</dbReference>
<dbReference type="InterPro" id="IPR015943">
    <property type="entry name" value="WD40/YVTN_repeat-like_dom_sf"/>
</dbReference>
<feature type="region of interest" description="Disordered" evidence="4">
    <location>
        <begin position="268"/>
        <end position="291"/>
    </location>
</feature>
<dbReference type="GO" id="GO:0005634">
    <property type="term" value="C:nucleus"/>
    <property type="evidence" value="ECO:0007669"/>
    <property type="project" value="UniProtKB-SubCell"/>
</dbReference>
<dbReference type="PANTHER" id="PTHR15052:SF2">
    <property type="entry name" value="GENERAL TRANSCRIPTION FACTOR 3C POLYPEPTIDE 2"/>
    <property type="match status" value="1"/>
</dbReference>
<evidence type="ECO:0000313" key="5">
    <source>
        <dbReference type="EMBL" id="KAF4381482.1"/>
    </source>
</evidence>
<gene>
    <name evidence="5" type="ORF">G4B88_029837</name>
</gene>
<proteinExistence type="predicted"/>
<keyword evidence="6" id="KW-1185">Reference proteome</keyword>
<keyword evidence="2" id="KW-0804">Transcription</keyword>
<dbReference type="AlphaFoldDB" id="A0A7J6GF72"/>
<dbReference type="SMART" id="SM00320">
    <property type="entry name" value="WD40"/>
    <property type="match status" value="5"/>
</dbReference>
<evidence type="ECO:0000256" key="4">
    <source>
        <dbReference type="SAM" id="MobiDB-lite"/>
    </source>
</evidence>
<feature type="region of interest" description="Disordered" evidence="4">
    <location>
        <begin position="186"/>
        <end position="220"/>
    </location>
</feature>
<dbReference type="Gene3D" id="2.130.10.10">
    <property type="entry name" value="YVTN repeat-like/Quinoprotein amine dehydrogenase"/>
    <property type="match status" value="1"/>
</dbReference>
<keyword evidence="3" id="KW-0539">Nucleus</keyword>
<organism evidence="5 6">
    <name type="scientific">Cannabis sativa</name>
    <name type="common">Hemp</name>
    <name type="synonym">Marijuana</name>
    <dbReference type="NCBI Taxonomy" id="3483"/>
    <lineage>
        <taxon>Eukaryota</taxon>
        <taxon>Viridiplantae</taxon>
        <taxon>Streptophyta</taxon>
        <taxon>Embryophyta</taxon>
        <taxon>Tracheophyta</taxon>
        <taxon>Spermatophyta</taxon>
        <taxon>Magnoliopsida</taxon>
        <taxon>eudicotyledons</taxon>
        <taxon>Gunneridae</taxon>
        <taxon>Pentapetalae</taxon>
        <taxon>rosids</taxon>
        <taxon>fabids</taxon>
        <taxon>Rosales</taxon>
        <taxon>Cannabaceae</taxon>
        <taxon>Cannabis</taxon>
    </lineage>
</organism>
<evidence type="ECO:0000256" key="1">
    <source>
        <dbReference type="ARBA" id="ARBA00004123"/>
    </source>
</evidence>
<protein>
    <submittedName>
        <fullName evidence="5">Uncharacterized protein</fullName>
    </submittedName>
</protein>
<evidence type="ECO:0000256" key="2">
    <source>
        <dbReference type="ARBA" id="ARBA00023163"/>
    </source>
</evidence>
<accession>A0A7J6GF72</accession>
<dbReference type="InterPro" id="IPR052416">
    <property type="entry name" value="GTF3C_component"/>
</dbReference>
<feature type="compositionally biased region" description="Polar residues" evidence="4">
    <location>
        <begin position="281"/>
        <end position="291"/>
    </location>
</feature>
<dbReference type="InterPro" id="IPR036322">
    <property type="entry name" value="WD40_repeat_dom_sf"/>
</dbReference>
<sequence>MEEDFNGCSPKIRISKFDYSVENHLNAMDKISELCGEVVKEGSGLDEYETQRLSSSITFLKEWKRVFNYEPRDVNFACEAEGVASRINLPQFSSATVPQERLPGNVRSREPKDFILYVGGSVWGLDWCPRVHENPESSFKCEFIAIAAHPPGSSYQKIGAPLSGKGLVQIWSLLNICEKEAEIPPMEKPKRGRKKSAVTNTEPNVIKRPRGRPRKTPLIEHTTAGMDGKDLYIEPFCTQVSENSSNLFAIEGVPSYTQEVSPLENIGKQIQGNSGEDHRGSNASNEPICTESLENPSNLLASEGFPSYTQEVSPLENIAQQIQGNSGEDHRGSNASNDGKFETNPTCSSIPNDVALPRVVFCLAHNGRVVWDLKWRPSNANDPSCKYRMGFLAVLLGNGSLEVWEVPHPNTIKVLYTALHREGSDPRFVKLKPVFKGSILKSGGIQSIPLTVEWSTSPPHEYLLVGCHDGTVAIWKFSENVSSKETRPLLCFSADTAPIRSVGWAPVETDSEGSNVILTAGHGGLKFWDIRDPFRPLWEIHPAPKNIYSADWLADPRCIILSSDDGTMRTLSLTKASYDVPATGKPFTGTKQQGLHAYFCLSFAIWSVHVSRETSIVAYCSADGNVICFQLTTKAVDRDHSRNRAPHFLCGSLTEVESIVTINTVVPDNPVHVLLKKSLSGDNPLALRDVLTRANQAKQEDDDKMENQTSALCLGNDLRVESDHEEETSALLKRKKPTKHAEEKLAVMSIDDEARSSQKKEIEKVSKFEVMPSKAVAMHRVRWNMNKGSEKWLCSGGAAGIVRCQEIVLSDIERNRDKEVAAEVLWENAKFCVAKDYLSLI</sequence>
<comment type="caution">
    <text evidence="5">The sequence shown here is derived from an EMBL/GenBank/DDBJ whole genome shotgun (WGS) entry which is preliminary data.</text>
</comment>
<evidence type="ECO:0000313" key="6">
    <source>
        <dbReference type="Proteomes" id="UP000583929"/>
    </source>
</evidence>
<dbReference type="PANTHER" id="PTHR15052">
    <property type="entry name" value="RNA POLYMERASE III TRANSCRIPTION INITIATION FACTOR COMPLEX SUBUNIT"/>
    <property type="match status" value="1"/>
</dbReference>
<dbReference type="InterPro" id="IPR001680">
    <property type="entry name" value="WD40_rpt"/>
</dbReference>
<feature type="region of interest" description="Disordered" evidence="4">
    <location>
        <begin position="324"/>
        <end position="345"/>
    </location>
</feature>
<dbReference type="Proteomes" id="UP000583929">
    <property type="component" value="Unassembled WGS sequence"/>
</dbReference>